<keyword evidence="1" id="KW-1133">Transmembrane helix</keyword>
<evidence type="ECO:0000256" key="1">
    <source>
        <dbReference type="SAM" id="Phobius"/>
    </source>
</evidence>
<feature type="transmembrane region" description="Helical" evidence="1">
    <location>
        <begin position="65"/>
        <end position="83"/>
    </location>
</feature>
<dbReference type="Proteomes" id="UP001396334">
    <property type="component" value="Unassembled WGS sequence"/>
</dbReference>
<reference evidence="2 3" key="1">
    <citation type="journal article" date="2024" name="G3 (Bethesda)">
        <title>Genome assembly of Hibiscus sabdariffa L. provides insights into metabolisms of medicinal natural products.</title>
        <authorList>
            <person name="Kim T."/>
        </authorList>
    </citation>
    <scope>NUCLEOTIDE SEQUENCE [LARGE SCALE GENOMIC DNA]</scope>
    <source>
        <strain evidence="2">TK-2024</strain>
        <tissue evidence="2">Old leaves</tissue>
    </source>
</reference>
<dbReference type="PANTHER" id="PTHR34947:SF2">
    <property type="entry name" value="TRANSMEMBRANE PROTEIN"/>
    <property type="match status" value="1"/>
</dbReference>
<organism evidence="2 3">
    <name type="scientific">Hibiscus sabdariffa</name>
    <name type="common">roselle</name>
    <dbReference type="NCBI Taxonomy" id="183260"/>
    <lineage>
        <taxon>Eukaryota</taxon>
        <taxon>Viridiplantae</taxon>
        <taxon>Streptophyta</taxon>
        <taxon>Embryophyta</taxon>
        <taxon>Tracheophyta</taxon>
        <taxon>Spermatophyta</taxon>
        <taxon>Magnoliopsida</taxon>
        <taxon>eudicotyledons</taxon>
        <taxon>Gunneridae</taxon>
        <taxon>Pentapetalae</taxon>
        <taxon>rosids</taxon>
        <taxon>malvids</taxon>
        <taxon>Malvales</taxon>
        <taxon>Malvaceae</taxon>
        <taxon>Malvoideae</taxon>
        <taxon>Hibiscus</taxon>
    </lineage>
</organism>
<evidence type="ECO:0000313" key="3">
    <source>
        <dbReference type="Proteomes" id="UP001396334"/>
    </source>
</evidence>
<dbReference type="EMBL" id="JBBPBN010000001">
    <property type="protein sequence ID" value="KAK9046270.1"/>
    <property type="molecule type" value="Genomic_DNA"/>
</dbReference>
<keyword evidence="1" id="KW-0812">Transmembrane</keyword>
<gene>
    <name evidence="2" type="ORF">V6N11_052162</name>
</gene>
<name>A0ABR2U9C3_9ROSI</name>
<sequence length="220" mass="25548">MDQTQDQKQKQSLSQFIESQLDRKLTQLLLSVSVFSLFFSYSYWFSLFHDTLAFKFLSHDIDKNFIFLLCNGLLVFLAKYSGLITSLSNHNHSDVHQSFKSYEYVPQTGSTRLDPETPLLDQEVAWETTGEALENSSVVEEEEDAGFVEEDEDGLKGSIDDPFVQDIEESESYEPEEEEEGIIEENQVLSNEELNKKFDEFIRKMKEELRIEARQQLVMV</sequence>
<proteinExistence type="predicted"/>
<accession>A0ABR2U9C3</accession>
<evidence type="ECO:0000313" key="2">
    <source>
        <dbReference type="EMBL" id="KAK9046270.1"/>
    </source>
</evidence>
<dbReference type="PANTHER" id="PTHR34947">
    <property type="entry name" value="TRANSMEMBRANE PROTEIN"/>
    <property type="match status" value="1"/>
</dbReference>
<keyword evidence="3" id="KW-1185">Reference proteome</keyword>
<feature type="transmembrane region" description="Helical" evidence="1">
    <location>
        <begin position="25"/>
        <end position="45"/>
    </location>
</feature>
<protein>
    <recommendedName>
        <fullName evidence="4">Transmembrane protein</fullName>
    </recommendedName>
</protein>
<comment type="caution">
    <text evidence="2">The sequence shown here is derived from an EMBL/GenBank/DDBJ whole genome shotgun (WGS) entry which is preliminary data.</text>
</comment>
<keyword evidence="1" id="KW-0472">Membrane</keyword>
<evidence type="ECO:0008006" key="4">
    <source>
        <dbReference type="Google" id="ProtNLM"/>
    </source>
</evidence>